<feature type="compositionally biased region" description="Polar residues" evidence="1">
    <location>
        <begin position="14"/>
        <end position="26"/>
    </location>
</feature>
<feature type="compositionally biased region" description="Low complexity" evidence="1">
    <location>
        <begin position="174"/>
        <end position="183"/>
    </location>
</feature>
<proteinExistence type="predicted"/>
<feature type="compositionally biased region" description="Low complexity" evidence="1">
    <location>
        <begin position="142"/>
        <end position="158"/>
    </location>
</feature>
<feature type="region of interest" description="Disordered" evidence="1">
    <location>
        <begin position="67"/>
        <end position="184"/>
    </location>
</feature>
<dbReference type="Pfam" id="PF01803">
    <property type="entry name" value="LIM_bind"/>
    <property type="match status" value="1"/>
</dbReference>
<feature type="compositionally biased region" description="Low complexity" evidence="1">
    <location>
        <begin position="613"/>
        <end position="624"/>
    </location>
</feature>
<feature type="compositionally biased region" description="Polar residues" evidence="1">
    <location>
        <begin position="517"/>
        <end position="528"/>
    </location>
</feature>
<name>A0A835K540_9ROSI</name>
<dbReference type="PANTHER" id="PTHR10378">
    <property type="entry name" value="LIM DOMAIN-BINDING PROTEIN"/>
    <property type="match status" value="1"/>
</dbReference>
<feature type="compositionally biased region" description="Polar residues" evidence="1">
    <location>
        <begin position="159"/>
        <end position="173"/>
    </location>
</feature>
<reference evidence="2 3" key="1">
    <citation type="submission" date="2020-10" db="EMBL/GenBank/DDBJ databases">
        <title>Plant Genome Project.</title>
        <authorList>
            <person name="Zhang R.-G."/>
        </authorList>
    </citation>
    <scope>NUCLEOTIDE SEQUENCE [LARGE SCALE GENOMIC DNA]</scope>
    <source>
        <strain evidence="2">FAFU-HL-1</strain>
        <tissue evidence="2">Leaf</tissue>
    </source>
</reference>
<feature type="region of interest" description="Disordered" evidence="1">
    <location>
        <begin position="463"/>
        <end position="528"/>
    </location>
</feature>
<dbReference type="OrthoDB" id="774557at2759"/>
<feature type="compositionally biased region" description="Polar residues" evidence="1">
    <location>
        <begin position="481"/>
        <end position="494"/>
    </location>
</feature>
<keyword evidence="3" id="KW-1185">Reference proteome</keyword>
<feature type="compositionally biased region" description="Polar residues" evidence="1">
    <location>
        <begin position="126"/>
        <end position="141"/>
    </location>
</feature>
<gene>
    <name evidence="2" type="ORF">SADUNF_Sadunf05G0136300</name>
</gene>
<feature type="compositionally biased region" description="Low complexity" evidence="1">
    <location>
        <begin position="495"/>
        <end position="516"/>
    </location>
</feature>
<protein>
    <recommendedName>
        <fullName evidence="4">Transcriptional corepressor SEUSS</fullName>
    </recommendedName>
</protein>
<feature type="compositionally biased region" description="Polar residues" evidence="1">
    <location>
        <begin position="625"/>
        <end position="649"/>
    </location>
</feature>
<dbReference type="Proteomes" id="UP000657918">
    <property type="component" value="Unassembled WGS sequence"/>
</dbReference>
<feature type="region of interest" description="Disordered" evidence="1">
    <location>
        <begin position="1"/>
        <end position="47"/>
    </location>
</feature>
<feature type="region of interest" description="Disordered" evidence="1">
    <location>
        <begin position="571"/>
        <end position="662"/>
    </location>
</feature>
<dbReference type="InterPro" id="IPR029005">
    <property type="entry name" value="LIM-bd/SEUSS"/>
</dbReference>
<evidence type="ECO:0000313" key="3">
    <source>
        <dbReference type="Proteomes" id="UP000657918"/>
    </source>
</evidence>
<sequence>MVPSGPPTPIGGAQSVSPSLLRSNSGMLGAQGGPMGSQTTFPSLMSPRTQFNNMSMLGNVPNVSSLLNQSFGNGGPNPGFPGPGSSQRGNIDTGAESDPLSNVGNGMGFNAPSSSFVPANMVNPGPSGQVQGQQFSNPTGNQLLSDQQQSQLEAQSFQHGQRSMQQFSGSHNAQQVQQQHQFQSLRGGLAGVKMEPHVTNDQHGAQQPQPLRNPGPVKLEPHQLPTMRNLSTDNNIDFWRKFVSEFFAPHAKKKWCVSMYGSGRQTAGVFPQDVWHCEICNRKPGRGFEATVEVLPRLFKIKYESGTLEELLYVDMPREYQNSSGQIVLDYAKAIQESVFEQLRVVRDGQLRIVFSPDLKICSWEFCARRHEELIPRRLLIPQVSQLGAAAQTYQAATQNAPANLSVPELQNNCNMFVASARQLAKALEVPLVNDLGYTKRYVRCLQISEVVNSMKDLIDYSRETGTGPMESLAKFPRRAGSSSGFHSQAPQPEQQQQQRQLQQQRQQQQQQQQLQTIPQNSNSDRSSAQLTMQITASNGMASVNNSLTTASTTTSASTIVGLLHQNSMNSRHQNSVNNASSPYGGNSVQIQSPGSSGTIPQAQPNPSPFQSPTPSSNNPPQTSHSALTAANHIGSTNSPANIPLQQPALSGEADHGDSQSSVQKMIHEIMLSNQLSGAGGMGGVGSLVNDMKNVNGILPTGNNTVLNGGNGTVNGSGIGGAGYGTMGGLVQSTVVNGIRAAMGNNSMMNGRMGVPSMVRDQSMNHQHDLGNQLPSGLGAVNGFSNLQFDWKPSP</sequence>
<evidence type="ECO:0008006" key="4">
    <source>
        <dbReference type="Google" id="ProtNLM"/>
    </source>
</evidence>
<accession>A0A835K540</accession>
<organism evidence="2 3">
    <name type="scientific">Salix dunnii</name>
    <dbReference type="NCBI Taxonomy" id="1413687"/>
    <lineage>
        <taxon>Eukaryota</taxon>
        <taxon>Viridiplantae</taxon>
        <taxon>Streptophyta</taxon>
        <taxon>Embryophyta</taxon>
        <taxon>Tracheophyta</taxon>
        <taxon>Spermatophyta</taxon>
        <taxon>Magnoliopsida</taxon>
        <taxon>eudicotyledons</taxon>
        <taxon>Gunneridae</taxon>
        <taxon>Pentapetalae</taxon>
        <taxon>rosids</taxon>
        <taxon>fabids</taxon>
        <taxon>Malpighiales</taxon>
        <taxon>Salicaceae</taxon>
        <taxon>Saliceae</taxon>
        <taxon>Salix</taxon>
    </lineage>
</organism>
<evidence type="ECO:0000313" key="2">
    <source>
        <dbReference type="EMBL" id="KAF9682704.1"/>
    </source>
</evidence>
<dbReference type="AlphaFoldDB" id="A0A835K540"/>
<dbReference type="EMBL" id="JADGMS010000005">
    <property type="protein sequence ID" value="KAF9682704.1"/>
    <property type="molecule type" value="Genomic_DNA"/>
</dbReference>
<comment type="caution">
    <text evidence="2">The sequence shown here is derived from an EMBL/GenBank/DDBJ whole genome shotgun (WGS) entry which is preliminary data.</text>
</comment>
<feature type="compositionally biased region" description="Polar residues" evidence="1">
    <location>
        <begin position="571"/>
        <end position="603"/>
    </location>
</feature>
<evidence type="ECO:0000256" key="1">
    <source>
        <dbReference type="SAM" id="MobiDB-lite"/>
    </source>
</evidence>
<feature type="compositionally biased region" description="Polar residues" evidence="1">
    <location>
        <begin position="36"/>
        <end position="47"/>
    </location>
</feature>